<reference evidence="1" key="1">
    <citation type="journal article" date="2023" name="J Glob Antimicrob Resist">
        <title>Emergence of NDM-1 and KPC-3 carbapenemases in Kluyvera cryocrescens: Investigating genetic heterogeneity and acquisition routes of blaNDM-1 in Enterobacterales species in Portugal.</title>
        <authorList>
            <person name="Loiodice M."/>
            <person name="Ribeiro M."/>
            <person name="Peixe L."/>
            <person name="Novais A."/>
        </authorList>
    </citation>
    <scope>NUCLEOTIDE SEQUENCE</scope>
    <source>
        <strain evidence="1">K629</strain>
    </source>
</reference>
<protein>
    <submittedName>
        <fullName evidence="1">Uncharacterized protein</fullName>
    </submittedName>
</protein>
<organism evidence="1 2">
    <name type="scientific">Kluyvera cryocrescens</name>
    <name type="common">Kluyvera citrophila</name>
    <dbReference type="NCBI Taxonomy" id="580"/>
    <lineage>
        <taxon>Bacteria</taxon>
        <taxon>Pseudomonadati</taxon>
        <taxon>Pseudomonadota</taxon>
        <taxon>Gammaproteobacteria</taxon>
        <taxon>Enterobacterales</taxon>
        <taxon>Enterobacteriaceae</taxon>
        <taxon>Kluyvera</taxon>
    </lineage>
</organism>
<dbReference type="RefSeq" id="WP_318242593.1">
    <property type="nucleotide sequence ID" value="NZ_JAUEQX010000009.1"/>
</dbReference>
<sequence>MLDANSLKKCQEVISSLRENKPLWIPKNHFLHELSFFGKMDRNTNHSVSYIYPFIQTHSEFEEYMIIVKKTISACVDDSELEYCNAIWEEIIHDKYIRKSFCDANFSFEVSIQPVRYARYVVLKRLMELSKRSAGRDYWRAIYDFTEEEVNTFDNGYLKFHEKVISIMYGYVSGELRSAYATGVEAINRYKEILCDLLSVEKELVFKYLFDKDESTVKDIEWELVTANEISDILITNRNDETLSERAFVTELLKLYINYSDSSKGCVSLVYRFTRSSFIANDIERKTIQRCWESLCKAIRDGKHVHDRYLKLVSESDLGTK</sequence>
<evidence type="ECO:0000313" key="2">
    <source>
        <dbReference type="Proteomes" id="UP001276300"/>
    </source>
</evidence>
<accession>A0AAW9C7L8</accession>
<dbReference type="Proteomes" id="UP001276300">
    <property type="component" value="Unassembled WGS sequence"/>
</dbReference>
<proteinExistence type="predicted"/>
<comment type="caution">
    <text evidence="1">The sequence shown here is derived from an EMBL/GenBank/DDBJ whole genome shotgun (WGS) entry which is preliminary data.</text>
</comment>
<dbReference type="AlphaFoldDB" id="A0AAW9C7L8"/>
<dbReference type="EMBL" id="JAUEQX010000009">
    <property type="protein sequence ID" value="MDW3777639.1"/>
    <property type="molecule type" value="Genomic_DNA"/>
</dbReference>
<evidence type="ECO:0000313" key="1">
    <source>
        <dbReference type="EMBL" id="MDW3777639.1"/>
    </source>
</evidence>
<name>A0AAW9C7L8_KLUCR</name>
<gene>
    <name evidence="1" type="ORF">QWU01_12560</name>
</gene>